<protein>
    <submittedName>
        <fullName evidence="2">MoxR-like ATPase</fullName>
    </submittedName>
</protein>
<reference evidence="2 3" key="2">
    <citation type="submission" date="2020-08" db="EMBL/GenBank/DDBJ databases">
        <title>The Agave Microbiome: Exploring the role of microbial communities in plant adaptations to desert environments.</title>
        <authorList>
            <person name="Partida-Martinez L.P."/>
        </authorList>
    </citation>
    <scope>NUCLEOTIDE SEQUENCE [LARGE SCALE GENOMIC DNA]</scope>
    <source>
        <strain evidence="2 3">AT2.17</strain>
    </source>
</reference>
<accession>A0A7Y9H186</accession>
<dbReference type="GO" id="GO:0005524">
    <property type="term" value="F:ATP binding"/>
    <property type="evidence" value="ECO:0007669"/>
    <property type="project" value="InterPro"/>
</dbReference>
<proteinExistence type="predicted"/>
<dbReference type="EMBL" id="JACCBW010000001">
    <property type="protein sequence ID" value="NYE36111.1"/>
    <property type="molecule type" value="Genomic_DNA"/>
</dbReference>
<dbReference type="Gene3D" id="3.40.50.300">
    <property type="entry name" value="P-loop containing nucleotide triphosphate hydrolases"/>
    <property type="match status" value="1"/>
</dbReference>
<dbReference type="RefSeq" id="WP_179618689.1">
    <property type="nucleotide sequence ID" value="NZ_JACCBW010000001.1"/>
</dbReference>
<dbReference type="SUPFAM" id="SSF52540">
    <property type="entry name" value="P-loop containing nucleoside triphosphate hydrolases"/>
    <property type="match status" value="1"/>
</dbReference>
<evidence type="ECO:0000313" key="2">
    <source>
        <dbReference type="EMBL" id="NYE36111.1"/>
    </source>
</evidence>
<keyword evidence="3" id="KW-1185">Reference proteome</keyword>
<feature type="domain" description="AAA+ ATPase" evidence="1">
    <location>
        <begin position="36"/>
        <end position="201"/>
    </location>
</feature>
<dbReference type="AlphaFoldDB" id="A0A7Y9H186"/>
<dbReference type="GO" id="GO:0016887">
    <property type="term" value="F:ATP hydrolysis activity"/>
    <property type="evidence" value="ECO:0007669"/>
    <property type="project" value="InterPro"/>
</dbReference>
<name>A0A7Y9H186_9ACTN</name>
<dbReference type="InterPro" id="IPR027417">
    <property type="entry name" value="P-loop_NTPase"/>
</dbReference>
<gene>
    <name evidence="2" type="ORF">F4692_001215</name>
</gene>
<dbReference type="InterPro" id="IPR003593">
    <property type="entry name" value="AAA+_ATPase"/>
</dbReference>
<dbReference type="FunFam" id="3.40.50.300:FF:001005">
    <property type="entry name" value="MoxR family ATPase"/>
    <property type="match status" value="1"/>
</dbReference>
<sequence length="294" mass="32187">MTTWFDSAADATARLQSAGYLTDDATALTAYLAGALGKPLLVEGPAGVGKTELAKAVARATGAGLVRLQCYEGLDEARALYEWNYKKQLLRIQASQANSRESDTAWSETHDDIFTEEFLLTRPLLTAIRRDEPTVLLIDEVDKTDIEVEGLLLEVLSDFQVTIPELGTVTATRRPFVVLTSNASRELSEAVKRRCLFLPLDYPDAERERAIVTSQVPGLEDAVAAQLVDAVVRLRELELKKAPSIAESVDWARTLVALQVGDLDEATVARTLGVVLKHASDQQRAIKELKLAAR</sequence>
<dbReference type="SMART" id="SM00382">
    <property type="entry name" value="AAA"/>
    <property type="match status" value="1"/>
</dbReference>
<dbReference type="InterPro" id="IPR011704">
    <property type="entry name" value="ATPase_dyneun-rel_AAA"/>
</dbReference>
<dbReference type="InterPro" id="IPR050764">
    <property type="entry name" value="CbbQ/NirQ/NorQ/GpvN"/>
</dbReference>
<dbReference type="PANTHER" id="PTHR42759">
    <property type="entry name" value="MOXR FAMILY PROTEIN"/>
    <property type="match status" value="1"/>
</dbReference>
<dbReference type="PANTHER" id="PTHR42759:SF1">
    <property type="entry name" value="MAGNESIUM-CHELATASE SUBUNIT CHLD"/>
    <property type="match status" value="1"/>
</dbReference>
<evidence type="ECO:0000313" key="3">
    <source>
        <dbReference type="Proteomes" id="UP000549911"/>
    </source>
</evidence>
<dbReference type="Pfam" id="PF07728">
    <property type="entry name" value="AAA_5"/>
    <property type="match status" value="1"/>
</dbReference>
<organism evidence="2 3">
    <name type="scientific">Nocardioides cavernae</name>
    <dbReference type="NCBI Taxonomy" id="1921566"/>
    <lineage>
        <taxon>Bacteria</taxon>
        <taxon>Bacillati</taxon>
        <taxon>Actinomycetota</taxon>
        <taxon>Actinomycetes</taxon>
        <taxon>Propionibacteriales</taxon>
        <taxon>Nocardioidaceae</taxon>
        <taxon>Nocardioides</taxon>
    </lineage>
</organism>
<reference evidence="2 3" key="1">
    <citation type="submission" date="2020-07" db="EMBL/GenBank/DDBJ databases">
        <authorList>
            <person name="Partida-Martinez L."/>
            <person name="Huntemann M."/>
            <person name="Clum A."/>
            <person name="Wang J."/>
            <person name="Palaniappan K."/>
            <person name="Ritter S."/>
            <person name="Chen I.-M."/>
            <person name="Stamatis D."/>
            <person name="Reddy T."/>
            <person name="O'Malley R."/>
            <person name="Daum C."/>
            <person name="Shapiro N."/>
            <person name="Ivanova N."/>
            <person name="Kyrpides N."/>
            <person name="Woyke T."/>
        </authorList>
    </citation>
    <scope>NUCLEOTIDE SEQUENCE [LARGE SCALE GENOMIC DNA]</scope>
    <source>
        <strain evidence="2 3">AT2.17</strain>
    </source>
</reference>
<comment type="caution">
    <text evidence="2">The sequence shown here is derived from an EMBL/GenBank/DDBJ whole genome shotgun (WGS) entry which is preliminary data.</text>
</comment>
<evidence type="ECO:0000259" key="1">
    <source>
        <dbReference type="SMART" id="SM00382"/>
    </source>
</evidence>
<dbReference type="Proteomes" id="UP000549911">
    <property type="component" value="Unassembled WGS sequence"/>
</dbReference>